<keyword evidence="3" id="KW-1185">Reference proteome</keyword>
<dbReference type="RefSeq" id="WP_179814709.1">
    <property type="nucleotide sequence ID" value="NZ_JACBZD010000001.1"/>
</dbReference>
<organism evidence="2 3">
    <name type="scientific">Allostreptomyces psammosilenae</name>
    <dbReference type="NCBI Taxonomy" id="1892865"/>
    <lineage>
        <taxon>Bacteria</taxon>
        <taxon>Bacillati</taxon>
        <taxon>Actinomycetota</taxon>
        <taxon>Actinomycetes</taxon>
        <taxon>Kitasatosporales</taxon>
        <taxon>Streptomycetaceae</taxon>
        <taxon>Allostreptomyces</taxon>
    </lineage>
</organism>
<comment type="caution">
    <text evidence="2">The sequence shown here is derived from an EMBL/GenBank/DDBJ whole genome shotgun (WGS) entry which is preliminary data.</text>
</comment>
<dbReference type="SMART" id="SM00644">
    <property type="entry name" value="Ami_2"/>
    <property type="match status" value="1"/>
</dbReference>
<dbReference type="Pfam" id="PF01510">
    <property type="entry name" value="Amidase_2"/>
    <property type="match status" value="1"/>
</dbReference>
<dbReference type="AlphaFoldDB" id="A0A852ZUL5"/>
<dbReference type="EMBL" id="JACBZD010000001">
    <property type="protein sequence ID" value="NYI06076.1"/>
    <property type="molecule type" value="Genomic_DNA"/>
</dbReference>
<dbReference type="GO" id="GO:0009253">
    <property type="term" value="P:peptidoglycan catabolic process"/>
    <property type="evidence" value="ECO:0007669"/>
    <property type="project" value="InterPro"/>
</dbReference>
<dbReference type="Proteomes" id="UP000567795">
    <property type="component" value="Unassembled WGS sequence"/>
</dbReference>
<evidence type="ECO:0000313" key="3">
    <source>
        <dbReference type="Proteomes" id="UP000567795"/>
    </source>
</evidence>
<dbReference type="InterPro" id="IPR036366">
    <property type="entry name" value="PGBDSf"/>
</dbReference>
<dbReference type="SUPFAM" id="SSF55846">
    <property type="entry name" value="N-acetylmuramoyl-L-alanine amidase-like"/>
    <property type="match status" value="1"/>
</dbReference>
<gene>
    <name evidence="2" type="ORF">FHU37_003019</name>
</gene>
<name>A0A852ZUL5_9ACTN</name>
<accession>A0A852ZUL5</accession>
<dbReference type="InterPro" id="IPR002502">
    <property type="entry name" value="Amidase_domain"/>
</dbReference>
<reference evidence="2 3" key="1">
    <citation type="submission" date="2020-07" db="EMBL/GenBank/DDBJ databases">
        <title>Sequencing the genomes of 1000 actinobacteria strains.</title>
        <authorList>
            <person name="Klenk H.-P."/>
        </authorList>
    </citation>
    <scope>NUCLEOTIDE SEQUENCE [LARGE SCALE GENOMIC DNA]</scope>
    <source>
        <strain evidence="2 3">DSM 42178</strain>
    </source>
</reference>
<dbReference type="GO" id="GO:0008745">
    <property type="term" value="F:N-acetylmuramoyl-L-alanine amidase activity"/>
    <property type="evidence" value="ECO:0007669"/>
    <property type="project" value="InterPro"/>
</dbReference>
<sequence length="314" mass="33511">MATPLTADAMLKALKAEGVTVRESSGWRTHNRNHKGAWGPVHGVVIHHTAGRDSLNLCIKGTGSLPGPLCHAHLSKDGTLTMVGHGRANHAGTFARNAHEAVLRESTTHPRPARDEPIDGNAHYYGIEIENLGDGKDFYPREQYDAAVAYATAICRAHGWTAQSVIGHSEGTTRKIDPKGPIGSASGPAWDMNAFRADVQKRLDAGKPKPAPAKPAATKPVVDLSNVVAAARRDPRLVQGGTTHKAHVLLVEKALAAEGLLPKKWVDGSFGTKTVTAYAAWQRKLGYRGSDADGIPGMTSLKKLGERHGWVVKA</sequence>
<proteinExistence type="predicted"/>
<dbReference type="Gene3D" id="3.40.80.10">
    <property type="entry name" value="Peptidoglycan recognition protein-like"/>
    <property type="match status" value="1"/>
</dbReference>
<dbReference type="Gene3D" id="1.10.101.10">
    <property type="entry name" value="PGBD-like superfamily/PGBD"/>
    <property type="match status" value="1"/>
</dbReference>
<dbReference type="SUPFAM" id="SSF47090">
    <property type="entry name" value="PGBD-like"/>
    <property type="match status" value="1"/>
</dbReference>
<dbReference type="InterPro" id="IPR036505">
    <property type="entry name" value="Amidase/PGRP_sf"/>
</dbReference>
<feature type="domain" description="N-acetylmuramoyl-L-alanine amidase" evidence="1">
    <location>
        <begin position="27"/>
        <end position="179"/>
    </location>
</feature>
<dbReference type="InterPro" id="IPR036365">
    <property type="entry name" value="PGBD-like_sf"/>
</dbReference>
<protein>
    <recommendedName>
        <fullName evidence="1">N-acetylmuramoyl-L-alanine amidase domain-containing protein</fullName>
    </recommendedName>
</protein>
<evidence type="ECO:0000313" key="2">
    <source>
        <dbReference type="EMBL" id="NYI06076.1"/>
    </source>
</evidence>
<dbReference type="CDD" id="cd06583">
    <property type="entry name" value="PGRP"/>
    <property type="match status" value="1"/>
</dbReference>
<evidence type="ECO:0000259" key="1">
    <source>
        <dbReference type="SMART" id="SM00644"/>
    </source>
</evidence>